<proteinExistence type="predicted"/>
<dbReference type="PANTHER" id="PTHR23050">
    <property type="entry name" value="CALCIUM BINDING PROTEIN"/>
    <property type="match status" value="1"/>
</dbReference>
<dbReference type="FunFam" id="1.10.238.10:FF:000003">
    <property type="entry name" value="Calmodulin A"/>
    <property type="match status" value="1"/>
</dbReference>
<accession>A0A7S0EF35</accession>
<keyword evidence="2" id="KW-0106">Calcium</keyword>
<dbReference type="EMBL" id="HBEO01014630">
    <property type="protein sequence ID" value="CAD8483198.1"/>
    <property type="molecule type" value="Transcribed_RNA"/>
</dbReference>
<dbReference type="InterPro" id="IPR050145">
    <property type="entry name" value="Centrin_CML-like"/>
</dbReference>
<feature type="domain" description="EF-hand" evidence="3">
    <location>
        <begin position="127"/>
        <end position="162"/>
    </location>
</feature>
<dbReference type="SUPFAM" id="SSF47473">
    <property type="entry name" value="EF-hand"/>
    <property type="match status" value="1"/>
</dbReference>
<feature type="domain" description="EF-hand" evidence="3">
    <location>
        <begin position="16"/>
        <end position="51"/>
    </location>
</feature>
<dbReference type="AlphaFoldDB" id="A0A7S0EF35"/>
<evidence type="ECO:0000256" key="1">
    <source>
        <dbReference type="ARBA" id="ARBA00022737"/>
    </source>
</evidence>
<sequence length="162" mass="19054">MALLAHERNLLKPDDKFLQEAKTVFVKYDEDKDGFLNLHEAKLGIINLFGYKPSRYELLRLFGERTLQEEQVGWDIFYDAMLRRKIDVGASAVDEVRQAFKAFDRRSAGFLTLADVKNAFREVAPHVSERIIEEIFFEFDEDRDGRLNFTQFERMWRRGAPA</sequence>
<dbReference type="GO" id="GO:0005509">
    <property type="term" value="F:calcium ion binding"/>
    <property type="evidence" value="ECO:0007669"/>
    <property type="project" value="InterPro"/>
</dbReference>
<reference evidence="4" key="1">
    <citation type="submission" date="2021-01" db="EMBL/GenBank/DDBJ databases">
        <authorList>
            <person name="Corre E."/>
            <person name="Pelletier E."/>
            <person name="Niang G."/>
            <person name="Scheremetjew M."/>
            <person name="Finn R."/>
            <person name="Kale V."/>
            <person name="Holt S."/>
            <person name="Cochrane G."/>
            <person name="Meng A."/>
            <person name="Brown T."/>
            <person name="Cohen L."/>
        </authorList>
    </citation>
    <scope>NUCLEOTIDE SEQUENCE</scope>
    <source>
        <strain evidence="4">CCMP325</strain>
    </source>
</reference>
<evidence type="ECO:0000256" key="2">
    <source>
        <dbReference type="ARBA" id="ARBA00022837"/>
    </source>
</evidence>
<gene>
    <name evidence="4" type="ORF">HPHI1048_LOCUS9968</name>
</gene>
<protein>
    <recommendedName>
        <fullName evidence="3">EF-hand domain-containing protein</fullName>
    </recommendedName>
</protein>
<evidence type="ECO:0000313" key="4">
    <source>
        <dbReference type="EMBL" id="CAD8483198.1"/>
    </source>
</evidence>
<keyword evidence="1" id="KW-0677">Repeat</keyword>
<dbReference type="InterPro" id="IPR011992">
    <property type="entry name" value="EF-hand-dom_pair"/>
</dbReference>
<evidence type="ECO:0000259" key="3">
    <source>
        <dbReference type="PROSITE" id="PS50222"/>
    </source>
</evidence>
<organism evidence="4">
    <name type="scientific">Hanusia phi</name>
    <dbReference type="NCBI Taxonomy" id="3032"/>
    <lineage>
        <taxon>Eukaryota</taxon>
        <taxon>Cryptophyceae</taxon>
        <taxon>Pyrenomonadales</taxon>
        <taxon>Geminigeraceae</taxon>
        <taxon>Hanusia</taxon>
    </lineage>
</organism>
<feature type="domain" description="EF-hand" evidence="3">
    <location>
        <begin position="91"/>
        <end position="126"/>
    </location>
</feature>
<dbReference type="SMART" id="SM00054">
    <property type="entry name" value="EFh"/>
    <property type="match status" value="3"/>
</dbReference>
<dbReference type="Gene3D" id="1.10.238.10">
    <property type="entry name" value="EF-hand"/>
    <property type="match status" value="2"/>
</dbReference>
<name>A0A7S0EF35_9CRYP</name>
<dbReference type="InterPro" id="IPR002048">
    <property type="entry name" value="EF_hand_dom"/>
</dbReference>
<dbReference type="Pfam" id="PF13499">
    <property type="entry name" value="EF-hand_7"/>
    <property type="match status" value="1"/>
</dbReference>
<dbReference type="CDD" id="cd00051">
    <property type="entry name" value="EFh"/>
    <property type="match status" value="1"/>
</dbReference>
<dbReference type="PROSITE" id="PS50222">
    <property type="entry name" value="EF_HAND_2"/>
    <property type="match status" value="3"/>
</dbReference>